<protein>
    <submittedName>
        <fullName evidence="1">Uncharacterized protein</fullName>
    </submittedName>
</protein>
<proteinExistence type="predicted"/>
<evidence type="ECO:0000313" key="2">
    <source>
        <dbReference type="Proteomes" id="UP001451303"/>
    </source>
</evidence>
<dbReference type="Proteomes" id="UP001451303">
    <property type="component" value="Unassembled WGS sequence"/>
</dbReference>
<sequence length="162" mass="18214">MTQHVPHRAYEKHVHLPGVTRCLGCLGNRLGPQRRGEMWRILREGGHYCSSCYVCAIPELGSLMSSIYFQQAFDSYDITNLSPTVSFPSFPCPPEIRCLIYREVMPLQSPTLLPPSNLLPVLPAKSVQAYSTSTSRTTPPQQLLLPPYRYILSTALIPICHE</sequence>
<gene>
    <name evidence="1" type="ORF">QR685DRAFT_186258</name>
</gene>
<organism evidence="1 2">
    <name type="scientific">Neurospora intermedia</name>
    <dbReference type="NCBI Taxonomy" id="5142"/>
    <lineage>
        <taxon>Eukaryota</taxon>
        <taxon>Fungi</taxon>
        <taxon>Dikarya</taxon>
        <taxon>Ascomycota</taxon>
        <taxon>Pezizomycotina</taxon>
        <taxon>Sordariomycetes</taxon>
        <taxon>Sordariomycetidae</taxon>
        <taxon>Sordariales</taxon>
        <taxon>Sordariaceae</taxon>
        <taxon>Neurospora</taxon>
    </lineage>
</organism>
<comment type="caution">
    <text evidence="1">The sequence shown here is derived from an EMBL/GenBank/DDBJ whole genome shotgun (WGS) entry which is preliminary data.</text>
</comment>
<name>A0ABR3DN66_NEUIN</name>
<keyword evidence="2" id="KW-1185">Reference proteome</keyword>
<evidence type="ECO:0000313" key="1">
    <source>
        <dbReference type="EMBL" id="KAL0473802.1"/>
    </source>
</evidence>
<reference evidence="1 2" key="1">
    <citation type="submission" date="2023-09" db="EMBL/GenBank/DDBJ databases">
        <title>Multi-omics analysis of a traditional fermented food reveals byproduct-associated fungal strains for waste-to-food upcycling.</title>
        <authorList>
            <consortium name="Lawrence Berkeley National Laboratory"/>
            <person name="Rekdal V.M."/>
            <person name="Villalobos-Escobedo J.M."/>
            <person name="Rodriguez-Valeron N."/>
            <person name="Garcia M.O."/>
            <person name="Vasquez D.P."/>
            <person name="Damayanti I."/>
            <person name="Sorensen P.M."/>
            <person name="Baidoo E.E."/>
            <person name="De Carvalho A.C."/>
            <person name="Riley R."/>
            <person name="Lipzen A."/>
            <person name="He G."/>
            <person name="Yan M."/>
            <person name="Haridas S."/>
            <person name="Daum C."/>
            <person name="Yoshinaga Y."/>
            <person name="Ng V."/>
            <person name="Grigoriev I.V."/>
            <person name="Munk R."/>
            <person name="Nuraida L."/>
            <person name="Wijaya C.H."/>
            <person name="Morales P.-C."/>
            <person name="Keasling J.D."/>
        </authorList>
    </citation>
    <scope>NUCLEOTIDE SEQUENCE [LARGE SCALE GENOMIC DNA]</scope>
    <source>
        <strain evidence="1 2">FGSC 2613</strain>
    </source>
</reference>
<dbReference type="EMBL" id="JAVLET010000002">
    <property type="protein sequence ID" value="KAL0473802.1"/>
    <property type="molecule type" value="Genomic_DNA"/>
</dbReference>
<accession>A0ABR3DN66</accession>